<dbReference type="SMART" id="SM00487">
    <property type="entry name" value="DEXDc"/>
    <property type="match status" value="1"/>
</dbReference>
<dbReference type="GO" id="GO:0016787">
    <property type="term" value="F:hydrolase activity"/>
    <property type="evidence" value="ECO:0007669"/>
    <property type="project" value="InterPro"/>
</dbReference>
<evidence type="ECO:0000313" key="2">
    <source>
        <dbReference type="EMBL" id="BAV39234.1"/>
    </source>
</evidence>
<evidence type="ECO:0000313" key="3">
    <source>
        <dbReference type="Proteomes" id="UP000224877"/>
    </source>
</evidence>
<dbReference type="Pfam" id="PF00271">
    <property type="entry name" value="Helicase_C"/>
    <property type="match status" value="1"/>
</dbReference>
<dbReference type="PANTHER" id="PTHR47396">
    <property type="entry name" value="TYPE I RESTRICTION ENZYME ECOKI R PROTEIN"/>
    <property type="match status" value="1"/>
</dbReference>
<keyword evidence="3" id="KW-1185">Reference proteome</keyword>
<dbReference type="GO" id="GO:0003677">
    <property type="term" value="F:DNA binding"/>
    <property type="evidence" value="ECO:0007669"/>
    <property type="project" value="InterPro"/>
</dbReference>
<dbReference type="GO" id="GO:0004386">
    <property type="term" value="F:helicase activity"/>
    <property type="evidence" value="ECO:0007669"/>
    <property type="project" value="UniProtKB-KW"/>
</dbReference>
<dbReference type="Proteomes" id="UP000224877">
    <property type="component" value="Segment"/>
</dbReference>
<dbReference type="PROSITE" id="PS51192">
    <property type="entry name" value="HELICASE_ATP_BIND_1"/>
    <property type="match status" value="1"/>
</dbReference>
<sequence>MKLKFVRNFKFLKIIKATSLEYDQLSTMTTGKRYSYEKKSDEYCKFLHNGNLIPAGFYISVLGLKKMGYNVEITNIGEYLKNTVKTDELTEWLQSKDDLNFLPYDYQFNALKIAINYRHCRLLLDTSAGKSFIIYLYCRYLLERWQKEEAKRNLKVLVLVPRTELVRQLPQDFKDYSSAHELTICDEVMGGGVEYENSTVVVGNIDTVVKKPLSWFNQFGTIIVDEAHKVQNNSTQKVLNAMLLSSNCENIISLSGTFETKDNGSSNYDEYKAVTENAYLGSILIKLYVEDLKEKGTITPCEINSFQFVGDYNLCRDFYTHPDNENEQGRFLFESNYIQGIPMYRQLVNRIVAQGDYNQVLLFNTKDFLKKMASEMQEYLDSIGSDKKVFIIHGDTKRKERDYILNYMKNNEGCYLYSMYEILSTGVSIKLLGGINLVDSTISVTRVRQSIGRVLRLHPKKLKAIVNDFSVLFRKHNHNWGGSRINSYAKHLTERKHIYEKRKFPVREKKIDIKGRSDFMNEIPRCMRPKE</sequence>
<dbReference type="GO" id="GO:0005524">
    <property type="term" value="F:ATP binding"/>
    <property type="evidence" value="ECO:0007669"/>
    <property type="project" value="InterPro"/>
</dbReference>
<dbReference type="PANTHER" id="PTHR47396:SF1">
    <property type="entry name" value="ATP-DEPENDENT HELICASE IRC3-RELATED"/>
    <property type="match status" value="1"/>
</dbReference>
<accession>A0A1B4XWR6</accession>
<protein>
    <submittedName>
        <fullName evidence="2">DNA helicase</fullName>
    </submittedName>
</protein>
<dbReference type="InterPro" id="IPR001650">
    <property type="entry name" value="Helicase_C-like"/>
</dbReference>
<gene>
    <name evidence="2" type="ORF">BPT24_109</name>
</gene>
<feature type="domain" description="Helicase ATP-binding" evidence="1">
    <location>
        <begin position="111"/>
        <end position="276"/>
    </location>
</feature>
<evidence type="ECO:0000259" key="1">
    <source>
        <dbReference type="PROSITE" id="PS51192"/>
    </source>
</evidence>
<keyword evidence="2" id="KW-0067">ATP-binding</keyword>
<keyword evidence="2" id="KW-0547">Nucleotide-binding</keyword>
<dbReference type="InterPro" id="IPR014001">
    <property type="entry name" value="Helicase_ATP-bd"/>
</dbReference>
<proteinExistence type="predicted"/>
<reference evidence="2 3" key="1">
    <citation type="submission" date="2016-07" db="EMBL/GenBank/DDBJ databases">
        <title>Characterization of three bacteriophages infecting bacteria isolated from shrimp culture pond water.</title>
        <authorList>
            <person name="Khoa H.V."/>
        </authorList>
    </citation>
    <scope>NUCLEOTIDE SEQUENCE [LARGE SCALE GENOMIC DNA]</scope>
</reference>
<dbReference type="EMBL" id="LC168164">
    <property type="protein sequence ID" value="BAV39234.1"/>
    <property type="molecule type" value="Genomic_DNA"/>
</dbReference>
<dbReference type="Pfam" id="PF04851">
    <property type="entry name" value="ResIII"/>
    <property type="match status" value="1"/>
</dbReference>
<dbReference type="InterPro" id="IPR006935">
    <property type="entry name" value="Helicase/UvrB_N"/>
</dbReference>
<name>A0A1B4XWR6_9CAUD</name>
<dbReference type="Gene3D" id="3.40.50.300">
    <property type="entry name" value="P-loop containing nucleotide triphosphate hydrolases"/>
    <property type="match status" value="2"/>
</dbReference>
<dbReference type="InterPro" id="IPR050742">
    <property type="entry name" value="Helicase_Restrict-Modif_Enz"/>
</dbReference>
<dbReference type="InterPro" id="IPR027417">
    <property type="entry name" value="P-loop_NTPase"/>
</dbReference>
<keyword evidence="2" id="KW-0378">Hydrolase</keyword>
<dbReference type="SUPFAM" id="SSF52540">
    <property type="entry name" value="P-loop containing nucleoside triphosphate hydrolases"/>
    <property type="match status" value="2"/>
</dbReference>
<organism evidence="2 3">
    <name type="scientific">Tenacibaculum phage pT24</name>
    <dbReference type="NCBI Taxonomy" id="1880590"/>
    <lineage>
        <taxon>Viruses</taxon>
        <taxon>Duplodnaviria</taxon>
        <taxon>Heunggongvirae</taxon>
        <taxon>Uroviricota</taxon>
        <taxon>Caudoviricetes</taxon>
        <taxon>Kungbxnavirus</taxon>
        <taxon>Kungbxnavirus pT24</taxon>
    </lineage>
</organism>
<keyword evidence="2" id="KW-0347">Helicase</keyword>